<dbReference type="PROSITE" id="PS51071">
    <property type="entry name" value="HTH_RPIR"/>
    <property type="match status" value="1"/>
</dbReference>
<keyword evidence="1" id="KW-0805">Transcription regulation</keyword>
<dbReference type="Gene3D" id="3.40.50.10490">
    <property type="entry name" value="Glucose-6-phosphate isomerase like protein, domain 1"/>
    <property type="match status" value="1"/>
</dbReference>
<dbReference type="EMBL" id="AEEG01000002">
    <property type="protein sequence ID" value="EFL96025.1"/>
    <property type="molecule type" value="Genomic_DNA"/>
</dbReference>
<reference evidence="6" key="1">
    <citation type="submission" date="2010-07" db="EMBL/GenBank/DDBJ databases">
        <authorList>
            <person name="Muzny D."/>
            <person name="Qin X."/>
            <person name="Deng J."/>
            <person name="Jiang H."/>
            <person name="Liu Y."/>
            <person name="Qu J."/>
            <person name="Song X.-Z."/>
            <person name="Zhang L."/>
            <person name="Thornton R."/>
            <person name="Coyle M."/>
            <person name="Francisco L."/>
            <person name="Jackson L."/>
            <person name="Javaid M."/>
            <person name="Korchina V."/>
            <person name="Kovar C."/>
            <person name="Mata R."/>
            <person name="Mathew T."/>
            <person name="Ngo R."/>
            <person name="Nguyen L."/>
            <person name="Nguyen N."/>
            <person name="Okwuonu G."/>
            <person name="Ongeri F."/>
            <person name="Pham C."/>
            <person name="Simmons D."/>
            <person name="Wilczek-Boney K."/>
            <person name="Hale W."/>
            <person name="Jakkamsetti A."/>
            <person name="Pham P."/>
            <person name="Ruth R."/>
            <person name="San Lucas F."/>
            <person name="Warren J."/>
            <person name="Zhang J."/>
            <person name="Zhao Z."/>
            <person name="Zhou C."/>
            <person name="Zhu D."/>
            <person name="Lee S."/>
            <person name="Bess C."/>
            <person name="Blankenburg K."/>
            <person name="Forbes L."/>
            <person name="Fu Q."/>
            <person name="Gubbala S."/>
            <person name="Hirani K."/>
            <person name="Jayaseelan J.C."/>
            <person name="Lara F."/>
            <person name="Munidasa M."/>
            <person name="Palculict T."/>
            <person name="Patil S."/>
            <person name="Pu L.-L."/>
            <person name="Saada N."/>
            <person name="Tang L."/>
            <person name="Weissenberger G."/>
            <person name="Zhu Y."/>
            <person name="Hemphill L."/>
            <person name="Shang Y."/>
            <person name="Youmans B."/>
            <person name="Ayvaz T."/>
            <person name="Ross M."/>
            <person name="Santibanez J."/>
            <person name="Aqrawi P."/>
            <person name="Gross S."/>
            <person name="Joshi V."/>
            <person name="Fowler G."/>
            <person name="Nazareth L."/>
            <person name="Reid J."/>
            <person name="Worley K."/>
            <person name="Petrosino J."/>
            <person name="Highlander S."/>
            <person name="Gibbs R."/>
        </authorList>
    </citation>
    <scope>NUCLEOTIDE SEQUENCE [LARGE SCALE GENOMIC DNA]</scope>
    <source>
        <strain evidence="6">DSM 20284</strain>
    </source>
</reference>
<dbReference type="GO" id="GO:0003677">
    <property type="term" value="F:DNA binding"/>
    <property type="evidence" value="ECO:0007669"/>
    <property type="project" value="UniProtKB-KW"/>
</dbReference>
<feature type="domain" description="SIS" evidence="5">
    <location>
        <begin position="113"/>
        <end position="253"/>
    </location>
</feature>
<dbReference type="Pfam" id="PF01418">
    <property type="entry name" value="HTH_6"/>
    <property type="match status" value="1"/>
</dbReference>
<dbReference type="PANTHER" id="PTHR30514">
    <property type="entry name" value="GLUCOKINASE"/>
    <property type="match status" value="1"/>
</dbReference>
<dbReference type="GO" id="GO:1901135">
    <property type="term" value="P:carbohydrate derivative metabolic process"/>
    <property type="evidence" value="ECO:0007669"/>
    <property type="project" value="InterPro"/>
</dbReference>
<dbReference type="InterPro" id="IPR035472">
    <property type="entry name" value="RpiR-like_SIS"/>
</dbReference>
<dbReference type="InterPro" id="IPR000281">
    <property type="entry name" value="HTH_RpiR"/>
</dbReference>
<feature type="domain" description="HTH rpiR-type" evidence="4">
    <location>
        <begin position="6"/>
        <end position="79"/>
    </location>
</feature>
<dbReference type="InterPro" id="IPR046348">
    <property type="entry name" value="SIS_dom_sf"/>
</dbReference>
<dbReference type="InterPro" id="IPR036388">
    <property type="entry name" value="WH-like_DNA-bd_sf"/>
</dbReference>
<evidence type="ECO:0000313" key="7">
    <source>
        <dbReference type="Proteomes" id="UP000004470"/>
    </source>
</evidence>
<organism evidence="6 7">
    <name type="scientific">Pediococcus acidilactici DSM 20284</name>
    <dbReference type="NCBI Taxonomy" id="862514"/>
    <lineage>
        <taxon>Bacteria</taxon>
        <taxon>Bacillati</taxon>
        <taxon>Bacillota</taxon>
        <taxon>Bacilli</taxon>
        <taxon>Lactobacillales</taxon>
        <taxon>Lactobacillaceae</taxon>
        <taxon>Pediococcus</taxon>
        <taxon>Pediococcus acidilactici group</taxon>
    </lineage>
</organism>
<evidence type="ECO:0000259" key="5">
    <source>
        <dbReference type="PROSITE" id="PS51464"/>
    </source>
</evidence>
<dbReference type="GO" id="GO:0097367">
    <property type="term" value="F:carbohydrate derivative binding"/>
    <property type="evidence" value="ECO:0007669"/>
    <property type="project" value="InterPro"/>
</dbReference>
<sequence>MSESMSNLILMIESKREQFTDVDQIIANYFVAHQEVRDINGLAKKLAVSPSSITRFSHKIGLSNYKELVFLYKEYLGSLNRKVSRISSDVVDSYRAIAQRTSDRYDEQTVQLFCERIFKNRIIFFWGLGFNSFVGLDFEFRFARFGKIVQHFSDQQSISLNANFLKKGDTLLISSISAKDKSILKSIETAKARGAHILLITANHESAYLPYCDGVMYTASFSPEESLGNISPQVPALIDLDIIYSKYIDLHQHDLSQWAKSENILKNWRKS</sequence>
<dbReference type="PANTHER" id="PTHR30514:SF21">
    <property type="entry name" value="RPIR-FAMILY TRANSCRIPTIONAL REGULATOR"/>
    <property type="match status" value="1"/>
</dbReference>
<dbReference type="Pfam" id="PF01380">
    <property type="entry name" value="SIS"/>
    <property type="match status" value="1"/>
</dbReference>
<dbReference type="AlphaFoldDB" id="E0NEL4"/>
<dbReference type="SUPFAM" id="SSF46689">
    <property type="entry name" value="Homeodomain-like"/>
    <property type="match status" value="1"/>
</dbReference>
<name>E0NEL4_PEDAC</name>
<keyword evidence="2" id="KW-0238">DNA-binding</keyword>
<dbReference type="Gene3D" id="1.10.10.10">
    <property type="entry name" value="Winged helix-like DNA-binding domain superfamily/Winged helix DNA-binding domain"/>
    <property type="match status" value="1"/>
</dbReference>
<dbReference type="eggNOG" id="COG1737">
    <property type="taxonomic scope" value="Bacteria"/>
</dbReference>
<dbReference type="InterPro" id="IPR047640">
    <property type="entry name" value="RpiR-like"/>
</dbReference>
<dbReference type="InterPro" id="IPR001347">
    <property type="entry name" value="SIS_dom"/>
</dbReference>
<evidence type="ECO:0000256" key="3">
    <source>
        <dbReference type="ARBA" id="ARBA00023163"/>
    </source>
</evidence>
<protein>
    <submittedName>
        <fullName evidence="6">SIS domain protein</fullName>
    </submittedName>
</protein>
<dbReference type="HOGENOM" id="CLU_055769_0_3_9"/>
<dbReference type="CDD" id="cd05013">
    <property type="entry name" value="SIS_RpiR"/>
    <property type="match status" value="1"/>
</dbReference>
<dbReference type="SUPFAM" id="SSF53697">
    <property type="entry name" value="SIS domain"/>
    <property type="match status" value="1"/>
</dbReference>
<evidence type="ECO:0000256" key="1">
    <source>
        <dbReference type="ARBA" id="ARBA00023015"/>
    </source>
</evidence>
<dbReference type="PROSITE" id="PS51464">
    <property type="entry name" value="SIS"/>
    <property type="match status" value="1"/>
</dbReference>
<gene>
    <name evidence="6" type="ORF">HMPREF0623_0076</name>
</gene>
<keyword evidence="3" id="KW-0804">Transcription</keyword>
<proteinExistence type="predicted"/>
<evidence type="ECO:0000313" key="6">
    <source>
        <dbReference type="EMBL" id="EFL96025.1"/>
    </source>
</evidence>
<dbReference type="RefSeq" id="WP_002831277.1">
    <property type="nucleotide sequence ID" value="NZ_GL397067.1"/>
</dbReference>
<dbReference type="InterPro" id="IPR009057">
    <property type="entry name" value="Homeodomain-like_sf"/>
</dbReference>
<comment type="caution">
    <text evidence="6">The sequence shown here is derived from an EMBL/GenBank/DDBJ whole genome shotgun (WGS) entry which is preliminary data.</text>
</comment>
<dbReference type="Proteomes" id="UP000004470">
    <property type="component" value="Unassembled WGS sequence"/>
</dbReference>
<dbReference type="GO" id="GO:0003700">
    <property type="term" value="F:DNA-binding transcription factor activity"/>
    <property type="evidence" value="ECO:0007669"/>
    <property type="project" value="InterPro"/>
</dbReference>
<keyword evidence="7" id="KW-1185">Reference proteome</keyword>
<evidence type="ECO:0000259" key="4">
    <source>
        <dbReference type="PROSITE" id="PS51071"/>
    </source>
</evidence>
<evidence type="ECO:0000256" key="2">
    <source>
        <dbReference type="ARBA" id="ARBA00023125"/>
    </source>
</evidence>
<accession>E0NEL4</accession>